<dbReference type="OrthoDB" id="687730at2759"/>
<organism evidence="2 3">
    <name type="scientific">Mytilus coruscus</name>
    <name type="common">Sea mussel</name>
    <dbReference type="NCBI Taxonomy" id="42192"/>
    <lineage>
        <taxon>Eukaryota</taxon>
        <taxon>Metazoa</taxon>
        <taxon>Spiralia</taxon>
        <taxon>Lophotrochozoa</taxon>
        <taxon>Mollusca</taxon>
        <taxon>Bivalvia</taxon>
        <taxon>Autobranchia</taxon>
        <taxon>Pteriomorphia</taxon>
        <taxon>Mytilida</taxon>
        <taxon>Mytiloidea</taxon>
        <taxon>Mytilidae</taxon>
        <taxon>Mytilinae</taxon>
        <taxon>Mytilus</taxon>
    </lineage>
</organism>
<reference evidence="2 3" key="1">
    <citation type="submission" date="2020-06" db="EMBL/GenBank/DDBJ databases">
        <authorList>
            <person name="Li R."/>
            <person name="Bekaert M."/>
        </authorList>
    </citation>
    <scope>NUCLEOTIDE SEQUENCE [LARGE SCALE GENOMIC DNA]</scope>
    <source>
        <strain evidence="3">wild</strain>
    </source>
</reference>
<evidence type="ECO:0000259" key="1">
    <source>
        <dbReference type="PROSITE" id="PS50234"/>
    </source>
</evidence>
<proteinExistence type="predicted"/>
<name>A0A6J8BTH3_MYTCO</name>
<dbReference type="Proteomes" id="UP000507470">
    <property type="component" value="Unassembled WGS sequence"/>
</dbReference>
<evidence type="ECO:0000313" key="2">
    <source>
        <dbReference type="EMBL" id="CAC5386571.1"/>
    </source>
</evidence>
<feature type="domain" description="VWFA" evidence="1">
    <location>
        <begin position="20"/>
        <end position="118"/>
    </location>
</feature>
<dbReference type="InterPro" id="IPR002035">
    <property type="entry name" value="VWF_A"/>
</dbReference>
<accession>A0A6J8BTH3</accession>
<dbReference type="Gene3D" id="3.40.50.410">
    <property type="entry name" value="von Willebrand factor, type A domain"/>
    <property type="match status" value="1"/>
</dbReference>
<dbReference type="AlphaFoldDB" id="A0A6J8BTH3"/>
<dbReference type="Pfam" id="PF00092">
    <property type="entry name" value="VWA"/>
    <property type="match status" value="1"/>
</dbReference>
<protein>
    <recommendedName>
        <fullName evidence="1">VWFA domain-containing protein</fullName>
    </recommendedName>
</protein>
<dbReference type="InterPro" id="IPR050525">
    <property type="entry name" value="ECM_Assembly_Org"/>
</dbReference>
<sequence>MWKGSRYCVCSLSKIRRMRGGTRTDYALHDMRSKVLTEAHGDRPDYPNIGIVITDGKSNYPKKTKEQMVHMKEDGVMIFAIGIGSAINQKELETIALEKDHALRVKGFDSLEHIIGEFQEITCRGIYHNYMLFRMKFNMCNVTSMNLNTAIVVYPPHRLHSVSRVRLTPV</sequence>
<dbReference type="EMBL" id="CACVKT020003885">
    <property type="protein sequence ID" value="CAC5386571.1"/>
    <property type="molecule type" value="Genomic_DNA"/>
</dbReference>
<keyword evidence="3" id="KW-1185">Reference proteome</keyword>
<evidence type="ECO:0000313" key="3">
    <source>
        <dbReference type="Proteomes" id="UP000507470"/>
    </source>
</evidence>
<dbReference type="PANTHER" id="PTHR24020:SF87">
    <property type="entry name" value="COLLAGEN ALPHA-1(VI) CHAIN-LIKE"/>
    <property type="match status" value="1"/>
</dbReference>
<dbReference type="InterPro" id="IPR036465">
    <property type="entry name" value="vWFA_dom_sf"/>
</dbReference>
<dbReference type="PANTHER" id="PTHR24020">
    <property type="entry name" value="COLLAGEN ALPHA"/>
    <property type="match status" value="1"/>
</dbReference>
<dbReference type="PROSITE" id="PS50234">
    <property type="entry name" value="VWFA"/>
    <property type="match status" value="1"/>
</dbReference>
<dbReference type="SUPFAM" id="SSF53300">
    <property type="entry name" value="vWA-like"/>
    <property type="match status" value="1"/>
</dbReference>
<gene>
    <name evidence="2" type="ORF">MCOR_21990</name>
</gene>